<sequence>MQQFSEEELRQYNGKDGMPAYIAYKGQVYDVTSSKFWKEGTHFKKHFAGCDLSAEMENAPHSDEVFANYPCVGQFIPSFIKPPETKKERYRLWYAKYHPHPAAVHFPIALHYFSAFVDILFLANPSREYDTAVFLSFLIATVMGFLALLSGVFSWWINYDFSTSKPFVIKLIGALFTLIIGFVPLVQKLQNPDVAFSMGADGITYHAVIFITVISITIVGYYGGKITWGAKQ</sequence>
<dbReference type="EMBL" id="DLUI01000077">
    <property type="protein sequence ID" value="DAB38524.1"/>
    <property type="molecule type" value="Genomic_DNA"/>
</dbReference>
<dbReference type="Pfam" id="PF09990">
    <property type="entry name" value="DUF2231"/>
    <property type="match status" value="1"/>
</dbReference>
<dbReference type="Gene3D" id="3.10.120.10">
    <property type="entry name" value="Cytochrome b5-like heme/steroid binding domain"/>
    <property type="match status" value="1"/>
</dbReference>
<evidence type="ECO:0000313" key="4">
    <source>
        <dbReference type="Proteomes" id="UP000228859"/>
    </source>
</evidence>
<dbReference type="SUPFAM" id="SSF55856">
    <property type="entry name" value="Cytochrome b5-like heme/steroid binding domain"/>
    <property type="match status" value="1"/>
</dbReference>
<feature type="transmembrane region" description="Helical" evidence="1">
    <location>
        <begin position="205"/>
        <end position="224"/>
    </location>
</feature>
<keyword evidence="1" id="KW-1133">Transmembrane helix</keyword>
<feature type="transmembrane region" description="Helical" evidence="1">
    <location>
        <begin position="102"/>
        <end position="122"/>
    </location>
</feature>
<comment type="caution">
    <text evidence="3">The sequence shown here is derived from an EMBL/GenBank/DDBJ whole genome shotgun (WGS) entry which is preliminary data.</text>
</comment>
<proteinExistence type="predicted"/>
<gene>
    <name evidence="3" type="ORF">CFH83_05500</name>
</gene>
<dbReference type="InterPro" id="IPR019251">
    <property type="entry name" value="DUF2231_TM"/>
</dbReference>
<dbReference type="InterPro" id="IPR036400">
    <property type="entry name" value="Cyt_B5-like_heme/steroid_sf"/>
</dbReference>
<evidence type="ECO:0000259" key="2">
    <source>
        <dbReference type="SMART" id="SM01117"/>
    </source>
</evidence>
<dbReference type="Proteomes" id="UP000228859">
    <property type="component" value="Unassembled WGS sequence"/>
</dbReference>
<evidence type="ECO:0000313" key="3">
    <source>
        <dbReference type="EMBL" id="DAB38524.1"/>
    </source>
</evidence>
<organism evidence="3 4">
    <name type="scientific">Sulfuricurvum kujiense</name>
    <dbReference type="NCBI Taxonomy" id="148813"/>
    <lineage>
        <taxon>Bacteria</taxon>
        <taxon>Pseudomonadati</taxon>
        <taxon>Campylobacterota</taxon>
        <taxon>Epsilonproteobacteria</taxon>
        <taxon>Campylobacterales</taxon>
        <taxon>Sulfurimonadaceae</taxon>
        <taxon>Sulfuricurvum</taxon>
    </lineage>
</organism>
<protein>
    <recommendedName>
        <fullName evidence="2">Cytochrome b5 heme-binding domain-containing protein</fullName>
    </recommendedName>
</protein>
<feature type="domain" description="Cytochrome b5 heme-binding" evidence="2">
    <location>
        <begin position="4"/>
        <end position="76"/>
    </location>
</feature>
<dbReference type="Pfam" id="PF00173">
    <property type="entry name" value="Cyt-b5"/>
    <property type="match status" value="1"/>
</dbReference>
<reference evidence="3 4" key="1">
    <citation type="journal article" date="2017" name="Front. Microbiol.">
        <title>Comparative Genomic Analysis of the Class Epsilonproteobacteria and Proposed Reclassification to Epsilonbacteraeota (phyl. nov.).</title>
        <authorList>
            <person name="Waite D.W."/>
            <person name="Vanwonterghem I."/>
            <person name="Rinke C."/>
            <person name="Parks D.H."/>
            <person name="Zhang Y."/>
            <person name="Takai K."/>
            <person name="Sievert S.M."/>
            <person name="Simon J."/>
            <person name="Campbell B.J."/>
            <person name="Hanson T.E."/>
            <person name="Woyke T."/>
            <person name="Klotz M.G."/>
            <person name="Hugenholtz P."/>
        </authorList>
    </citation>
    <scope>NUCLEOTIDE SEQUENCE [LARGE SCALE GENOMIC DNA]</scope>
    <source>
        <strain evidence="3">UBA12443</strain>
    </source>
</reference>
<keyword evidence="1" id="KW-0812">Transmembrane</keyword>
<dbReference type="AlphaFoldDB" id="A0A2D3WLC7"/>
<feature type="transmembrane region" description="Helical" evidence="1">
    <location>
        <begin position="167"/>
        <end position="185"/>
    </location>
</feature>
<feature type="transmembrane region" description="Helical" evidence="1">
    <location>
        <begin position="134"/>
        <end position="155"/>
    </location>
</feature>
<dbReference type="InterPro" id="IPR001199">
    <property type="entry name" value="Cyt_B5-like_heme/steroid-bd"/>
</dbReference>
<keyword evidence="1" id="KW-0472">Membrane</keyword>
<evidence type="ECO:0000256" key="1">
    <source>
        <dbReference type="SAM" id="Phobius"/>
    </source>
</evidence>
<name>A0A2D3WLC7_9BACT</name>
<dbReference type="SMART" id="SM01117">
    <property type="entry name" value="Cyt-b5"/>
    <property type="match status" value="1"/>
</dbReference>
<accession>A0A2D3WLC7</accession>
<dbReference type="RefSeq" id="WP_303662962.1">
    <property type="nucleotide sequence ID" value="NZ_DLUI01000077.1"/>
</dbReference>